<gene>
    <name evidence="9" type="ORF">HLUCCX14_11390</name>
</gene>
<dbReference type="InterPro" id="IPR000326">
    <property type="entry name" value="PAP2/HPO"/>
</dbReference>
<feature type="transmembrane region" description="Helical" evidence="7">
    <location>
        <begin position="363"/>
        <end position="384"/>
    </location>
</feature>
<protein>
    <submittedName>
        <fullName evidence="9">Putative membrane-associated protein</fullName>
    </submittedName>
</protein>
<dbReference type="Pfam" id="PF09335">
    <property type="entry name" value="VTT_dom"/>
    <property type="match status" value="1"/>
</dbReference>
<dbReference type="Proteomes" id="UP000050416">
    <property type="component" value="Unassembled WGS sequence"/>
</dbReference>
<dbReference type="InterPro" id="IPR032818">
    <property type="entry name" value="DedA-like"/>
</dbReference>
<evidence type="ECO:0000256" key="3">
    <source>
        <dbReference type="ARBA" id="ARBA00022475"/>
    </source>
</evidence>
<feature type="transmembrane region" description="Helical" evidence="7">
    <location>
        <begin position="396"/>
        <end position="415"/>
    </location>
</feature>
<comment type="caution">
    <text evidence="9">The sequence shown here is derived from an EMBL/GenBank/DDBJ whole genome shotgun (WGS) entry which is preliminary data.</text>
</comment>
<dbReference type="PANTHER" id="PTHR30353:SF15">
    <property type="entry name" value="INNER MEMBRANE PROTEIN YABI"/>
    <property type="match status" value="1"/>
</dbReference>
<evidence type="ECO:0000256" key="1">
    <source>
        <dbReference type="ARBA" id="ARBA00004651"/>
    </source>
</evidence>
<feature type="transmembrane region" description="Helical" evidence="7">
    <location>
        <begin position="322"/>
        <end position="343"/>
    </location>
</feature>
<feature type="transmembrane region" description="Helical" evidence="7">
    <location>
        <begin position="292"/>
        <end position="315"/>
    </location>
</feature>
<proteinExistence type="inferred from homology"/>
<dbReference type="Pfam" id="PF01569">
    <property type="entry name" value="PAP2"/>
    <property type="match status" value="1"/>
</dbReference>
<feature type="transmembrane region" description="Helical" evidence="7">
    <location>
        <begin position="144"/>
        <end position="167"/>
    </location>
</feature>
<dbReference type="STRING" id="1305731.GCA_000934705_02193"/>
<dbReference type="SMART" id="SM00014">
    <property type="entry name" value="acidPPc"/>
    <property type="match status" value="1"/>
</dbReference>
<evidence type="ECO:0000256" key="5">
    <source>
        <dbReference type="ARBA" id="ARBA00022989"/>
    </source>
</evidence>
<feature type="transmembrane region" description="Helical" evidence="7">
    <location>
        <begin position="421"/>
        <end position="439"/>
    </location>
</feature>
<dbReference type="OrthoDB" id="9780918at2"/>
<dbReference type="PATRIC" id="fig|1305731.5.peg.741"/>
<feature type="transmembrane region" description="Helical" evidence="7">
    <location>
        <begin position="243"/>
        <end position="265"/>
    </location>
</feature>
<organism evidence="9 10">
    <name type="scientific">Marinobacter excellens HL-55</name>
    <dbReference type="NCBI Taxonomy" id="1305731"/>
    <lineage>
        <taxon>Bacteria</taxon>
        <taxon>Pseudomonadati</taxon>
        <taxon>Pseudomonadota</taxon>
        <taxon>Gammaproteobacteria</taxon>
        <taxon>Pseudomonadales</taxon>
        <taxon>Marinobacteraceae</taxon>
        <taxon>Marinobacter</taxon>
    </lineage>
</organism>
<comment type="similarity">
    <text evidence="2">Belongs to the DedA family.</text>
</comment>
<evidence type="ECO:0000313" key="10">
    <source>
        <dbReference type="Proteomes" id="UP000050416"/>
    </source>
</evidence>
<keyword evidence="4 7" id="KW-0812">Transmembrane</keyword>
<dbReference type="Gene3D" id="1.20.144.10">
    <property type="entry name" value="Phosphatidic acid phosphatase type 2/haloperoxidase"/>
    <property type="match status" value="1"/>
</dbReference>
<evidence type="ECO:0000256" key="4">
    <source>
        <dbReference type="ARBA" id="ARBA00022692"/>
    </source>
</evidence>
<keyword evidence="6 7" id="KW-0472">Membrane</keyword>
<keyword evidence="5 7" id="KW-1133">Transmembrane helix</keyword>
<feature type="transmembrane region" description="Helical" evidence="7">
    <location>
        <begin position="451"/>
        <end position="470"/>
    </location>
</feature>
<dbReference type="SUPFAM" id="SSF48317">
    <property type="entry name" value="Acid phosphatase/Vanadium-dependent haloperoxidase"/>
    <property type="match status" value="1"/>
</dbReference>
<feature type="domain" description="Phosphatidic acid phosphatase type 2/haloperoxidase" evidence="8">
    <location>
        <begin position="329"/>
        <end position="436"/>
    </location>
</feature>
<evidence type="ECO:0000256" key="6">
    <source>
        <dbReference type="ARBA" id="ARBA00023136"/>
    </source>
</evidence>
<keyword evidence="3" id="KW-1003">Cell membrane</keyword>
<sequence length="483" mass="52348">MSETWLADTAIWVGDNPGWLILALFATAMAESLAVAGLIVPGVAMLFGFAVLAGKSGMPVSEALMWAGLGAVIGDVVSFALGRFFKGRLDSVWPFSRYPGLITRGEAFFNKHGGKSVIAGRFIGPIRPIIPLVAGALHMSWRRFLSFNLISAVGWAAVYVLPGYAVGSAIASEIKPPPHFYPVVGISAAVLVVLYVVVLQFRLGVGEGSRPYRWLESRMARYDTTHRFWRLYTNERPTRKGEFPLPSIVLTAAAMALFLILAQLVNYSRRIDEFNGAVLAWFSALRQPLLDIPATAATLLGDPPVLLCAAVLATLVLGFRGYYAAALHVIAAAILTVVSVWLLKAGIGIDRPDLVFSPPASGAYPSGHTAGATVLVTMAASFIAGESRKRQRWQTYVLLSLPLVPIAISRLYLGVHWFTDVFGGLLLGLAITGAIRASYSRYDRVPIWPDIVSWLAVSLWAVFMMAYLVIEWPLASITYAPLP</sequence>
<dbReference type="InterPro" id="IPR036938">
    <property type="entry name" value="PAP2/HPO_sf"/>
</dbReference>
<evidence type="ECO:0000259" key="8">
    <source>
        <dbReference type="SMART" id="SM00014"/>
    </source>
</evidence>
<evidence type="ECO:0000256" key="7">
    <source>
        <dbReference type="SAM" id="Phobius"/>
    </source>
</evidence>
<dbReference type="GO" id="GO:0005886">
    <property type="term" value="C:plasma membrane"/>
    <property type="evidence" value="ECO:0007669"/>
    <property type="project" value="UniProtKB-SubCell"/>
</dbReference>
<feature type="transmembrane region" description="Helical" evidence="7">
    <location>
        <begin position="64"/>
        <end position="85"/>
    </location>
</feature>
<dbReference type="PANTHER" id="PTHR30353">
    <property type="entry name" value="INNER MEMBRANE PROTEIN DEDA-RELATED"/>
    <property type="match status" value="1"/>
</dbReference>
<dbReference type="AlphaFoldDB" id="A0A0P7Z807"/>
<feature type="transmembrane region" description="Helical" evidence="7">
    <location>
        <begin position="20"/>
        <end position="52"/>
    </location>
</feature>
<dbReference type="CDD" id="cd03392">
    <property type="entry name" value="PAP2_like_2"/>
    <property type="match status" value="1"/>
</dbReference>
<evidence type="ECO:0000256" key="2">
    <source>
        <dbReference type="ARBA" id="ARBA00010792"/>
    </source>
</evidence>
<evidence type="ECO:0000313" key="9">
    <source>
        <dbReference type="EMBL" id="KPQ28225.1"/>
    </source>
</evidence>
<feature type="transmembrane region" description="Helical" evidence="7">
    <location>
        <begin position="179"/>
        <end position="203"/>
    </location>
</feature>
<dbReference type="InterPro" id="IPR032816">
    <property type="entry name" value="VTT_dom"/>
</dbReference>
<dbReference type="EMBL" id="LJZQ01000017">
    <property type="protein sequence ID" value="KPQ28225.1"/>
    <property type="molecule type" value="Genomic_DNA"/>
</dbReference>
<reference evidence="9 10" key="1">
    <citation type="submission" date="2015-09" db="EMBL/GenBank/DDBJ databases">
        <title>Identification and resolution of microdiversity through metagenomic sequencing of parallel consortia.</title>
        <authorList>
            <person name="Nelson W.C."/>
            <person name="Romine M.F."/>
            <person name="Lindemann S.R."/>
        </authorList>
    </citation>
    <scope>NUCLEOTIDE SEQUENCE [LARGE SCALE GENOMIC DNA]</scope>
    <source>
        <strain evidence="9">HL-55</strain>
    </source>
</reference>
<accession>A0A0P7Z807</accession>
<name>A0A0P7Z807_9GAMM</name>
<comment type="subcellular location">
    <subcellularLocation>
        <location evidence="1">Cell membrane</location>
        <topology evidence="1">Multi-pass membrane protein</topology>
    </subcellularLocation>
</comment>